<evidence type="ECO:0000256" key="4">
    <source>
        <dbReference type="ARBA" id="ARBA00020268"/>
    </source>
</evidence>
<protein>
    <recommendedName>
        <fullName evidence="4">Probable multidrug resistance protein NorM</fullName>
    </recommendedName>
    <alternativeName>
        <fullName evidence="12">Multidrug-efflux transporter</fullName>
    </alternativeName>
</protein>
<evidence type="ECO:0000256" key="13">
    <source>
        <dbReference type="SAM" id="Phobius"/>
    </source>
</evidence>
<evidence type="ECO:0000256" key="11">
    <source>
        <dbReference type="ARBA" id="ARBA00023136"/>
    </source>
</evidence>
<evidence type="ECO:0000256" key="2">
    <source>
        <dbReference type="ARBA" id="ARBA00004651"/>
    </source>
</evidence>
<evidence type="ECO:0000256" key="7">
    <source>
        <dbReference type="ARBA" id="ARBA00022475"/>
    </source>
</evidence>
<feature type="transmembrane region" description="Helical" evidence="13">
    <location>
        <begin position="133"/>
        <end position="150"/>
    </location>
</feature>
<comment type="subcellular location">
    <subcellularLocation>
        <location evidence="2">Cell membrane</location>
        <topology evidence="2">Multi-pass membrane protein</topology>
    </subcellularLocation>
</comment>
<evidence type="ECO:0000313" key="14">
    <source>
        <dbReference type="EMBL" id="SNV62221.1"/>
    </source>
</evidence>
<keyword evidence="7" id="KW-1003">Cell membrane</keyword>
<dbReference type="EMBL" id="LT906470">
    <property type="protein sequence ID" value="SNV62221.1"/>
    <property type="molecule type" value="Genomic_DNA"/>
</dbReference>
<evidence type="ECO:0000256" key="12">
    <source>
        <dbReference type="ARBA" id="ARBA00031636"/>
    </source>
</evidence>
<feature type="transmembrane region" description="Helical" evidence="13">
    <location>
        <begin position="196"/>
        <end position="217"/>
    </location>
</feature>
<feature type="transmembrane region" description="Helical" evidence="13">
    <location>
        <begin position="91"/>
        <end position="113"/>
    </location>
</feature>
<keyword evidence="8 13" id="KW-0812">Transmembrane</keyword>
<dbReference type="InterPro" id="IPR050222">
    <property type="entry name" value="MATE_MdtK"/>
</dbReference>
<dbReference type="InterPro" id="IPR048279">
    <property type="entry name" value="MdtK-like"/>
</dbReference>
<accession>A0A239YSP1</accession>
<dbReference type="CDD" id="cd13131">
    <property type="entry name" value="MATE_NorM_like"/>
    <property type="match status" value="1"/>
</dbReference>
<reference evidence="14 15" key="1">
    <citation type="submission" date="2017-06" db="EMBL/GenBank/DDBJ databases">
        <authorList>
            <consortium name="Pathogen Informatics"/>
        </authorList>
    </citation>
    <scope>NUCLEOTIDE SEQUENCE [LARGE SCALE GENOMIC DNA]</scope>
    <source>
        <strain evidence="14 15">NCTC12018</strain>
    </source>
</reference>
<dbReference type="NCBIfam" id="TIGR00797">
    <property type="entry name" value="matE"/>
    <property type="match status" value="1"/>
</dbReference>
<keyword evidence="6" id="KW-0050">Antiport</keyword>
<dbReference type="Proteomes" id="UP000214973">
    <property type="component" value="Chromosome 1"/>
</dbReference>
<dbReference type="KEGG" id="vrm:44547418_00732"/>
<evidence type="ECO:0000256" key="9">
    <source>
        <dbReference type="ARBA" id="ARBA00022989"/>
    </source>
</evidence>
<dbReference type="PANTHER" id="PTHR43298:SF2">
    <property type="entry name" value="FMN_FAD EXPORTER YEEO-RELATED"/>
    <property type="match status" value="1"/>
</dbReference>
<dbReference type="AlphaFoldDB" id="A0A239YSP1"/>
<feature type="transmembrane region" description="Helical" evidence="13">
    <location>
        <begin position="162"/>
        <end position="184"/>
    </location>
</feature>
<keyword evidence="9 13" id="KW-1133">Transmembrane helix</keyword>
<dbReference type="Pfam" id="PF01554">
    <property type="entry name" value="MatE"/>
    <property type="match status" value="2"/>
</dbReference>
<dbReference type="GO" id="GO:0006811">
    <property type="term" value="P:monoatomic ion transport"/>
    <property type="evidence" value="ECO:0007669"/>
    <property type="project" value="UniProtKB-KW"/>
</dbReference>
<feature type="transmembrane region" description="Helical" evidence="13">
    <location>
        <begin position="357"/>
        <end position="377"/>
    </location>
</feature>
<feature type="transmembrane region" description="Helical" evidence="13">
    <location>
        <begin position="319"/>
        <end position="337"/>
    </location>
</feature>
<gene>
    <name evidence="14" type="primary">mdtK</name>
    <name evidence="14" type="ORF">SAMEA44547418_00732</name>
</gene>
<comment type="similarity">
    <text evidence="3">Belongs to the multi antimicrobial extrusion (MATE) (TC 2.A.66.1) family.</text>
</comment>
<keyword evidence="10" id="KW-0406">Ion transport</keyword>
<evidence type="ECO:0000256" key="6">
    <source>
        <dbReference type="ARBA" id="ARBA00022449"/>
    </source>
</evidence>
<dbReference type="GO" id="GO:0042910">
    <property type="term" value="F:xenobiotic transmembrane transporter activity"/>
    <property type="evidence" value="ECO:0007669"/>
    <property type="project" value="InterPro"/>
</dbReference>
<name>A0A239YSP1_9FIRM</name>
<evidence type="ECO:0000313" key="15">
    <source>
        <dbReference type="Proteomes" id="UP000214973"/>
    </source>
</evidence>
<evidence type="ECO:0000256" key="1">
    <source>
        <dbReference type="ARBA" id="ARBA00003408"/>
    </source>
</evidence>
<feature type="transmembrane region" description="Helical" evidence="13">
    <location>
        <begin position="285"/>
        <end position="307"/>
    </location>
</feature>
<organism evidence="14 15">
    <name type="scientific">Veillonella rodentium</name>
    <dbReference type="NCBI Taxonomy" id="248315"/>
    <lineage>
        <taxon>Bacteria</taxon>
        <taxon>Bacillati</taxon>
        <taxon>Bacillota</taxon>
        <taxon>Negativicutes</taxon>
        <taxon>Veillonellales</taxon>
        <taxon>Veillonellaceae</taxon>
        <taxon>Veillonella</taxon>
    </lineage>
</organism>
<feature type="transmembrane region" description="Helical" evidence="13">
    <location>
        <begin position="12"/>
        <end position="38"/>
    </location>
</feature>
<feature type="transmembrane region" description="Helical" evidence="13">
    <location>
        <begin position="244"/>
        <end position="265"/>
    </location>
</feature>
<dbReference type="PANTHER" id="PTHR43298">
    <property type="entry name" value="MULTIDRUG RESISTANCE PROTEIN NORM-RELATED"/>
    <property type="match status" value="1"/>
</dbReference>
<evidence type="ECO:0000256" key="3">
    <source>
        <dbReference type="ARBA" id="ARBA00010199"/>
    </source>
</evidence>
<feature type="transmembrane region" description="Helical" evidence="13">
    <location>
        <begin position="58"/>
        <end position="79"/>
    </location>
</feature>
<dbReference type="InterPro" id="IPR002528">
    <property type="entry name" value="MATE_fam"/>
</dbReference>
<dbReference type="GO" id="GO:0015297">
    <property type="term" value="F:antiporter activity"/>
    <property type="evidence" value="ECO:0007669"/>
    <property type="project" value="UniProtKB-KW"/>
</dbReference>
<feature type="transmembrane region" description="Helical" evidence="13">
    <location>
        <begin position="389"/>
        <end position="409"/>
    </location>
</feature>
<keyword evidence="5" id="KW-0813">Transport</keyword>
<feature type="transmembrane region" description="Helical" evidence="13">
    <location>
        <begin position="421"/>
        <end position="441"/>
    </location>
</feature>
<evidence type="ECO:0000256" key="10">
    <source>
        <dbReference type="ARBA" id="ARBA00023065"/>
    </source>
</evidence>
<comment type="function">
    <text evidence="1">Multidrug efflux pump.</text>
</comment>
<evidence type="ECO:0000256" key="5">
    <source>
        <dbReference type="ARBA" id="ARBA00022448"/>
    </source>
</evidence>
<keyword evidence="15" id="KW-1185">Reference proteome</keyword>
<keyword evidence="11 13" id="KW-0472">Membrane</keyword>
<dbReference type="RefSeq" id="WP_095065731.1">
    <property type="nucleotide sequence ID" value="NZ_LT906470.1"/>
</dbReference>
<sequence>MYQTYSILEKLWLFIRLFTPMCITQFSLVGGTFIAIFLTGQYSTTDLAGVATGYNLWILFYIFAMGILMSISPIISQLLGAKQTSSIGIIIYQGLFIGTVLGLIILLLGIFGLDPLLTYLNLEPAARDVCIDYLKVFSIGLFPLLWVNTLRNTVDSHGLTHYSMLIVVTSFMINVFLNYTLIFGHFGFPELGGVGAGYATAGACWTNFILFSAMMLFHPKLKGYQVFKTWHGLKWIYIQEQLQIGIPIGLSTFLEVSIFSIAGLLMVHFGSAVVAAHQSVISFTNVFYCLPLSVSMSATIAVAYEVGAMRPKDAIEYSYLSRILAIIMAVLICSFTFTHMDTLSSLFTNDPEVYNLIYSFLGYGVFFAAIDAIGTPLQGILRGYKDVKMVFYISFISYWGVCFPMAYILSKNPAYGPYGVWIGLLSSVAAAGILFTIRAWYIQHYKPKSVNNTAAQ</sequence>
<dbReference type="PIRSF" id="PIRSF006603">
    <property type="entry name" value="DinF"/>
    <property type="match status" value="1"/>
</dbReference>
<evidence type="ECO:0000256" key="8">
    <source>
        <dbReference type="ARBA" id="ARBA00022692"/>
    </source>
</evidence>
<proteinExistence type="inferred from homology"/>
<dbReference type="GO" id="GO:0005886">
    <property type="term" value="C:plasma membrane"/>
    <property type="evidence" value="ECO:0007669"/>
    <property type="project" value="UniProtKB-SubCell"/>
</dbReference>